<gene>
    <name evidence="2" type="ORF">DGAL_LOCUS1160</name>
</gene>
<evidence type="ECO:0000256" key="1">
    <source>
        <dbReference type="SAM" id="SignalP"/>
    </source>
</evidence>
<feature type="signal peptide" evidence="1">
    <location>
        <begin position="1"/>
        <end position="27"/>
    </location>
</feature>
<name>A0A8J2R8L2_9CRUS</name>
<feature type="chain" id="PRO_5035288457" evidence="1">
    <location>
        <begin position="28"/>
        <end position="175"/>
    </location>
</feature>
<dbReference type="AlphaFoldDB" id="A0A8J2R8L2"/>
<accession>A0A8J2R8L2</accession>
<dbReference type="EMBL" id="CAKKLH010000013">
    <property type="protein sequence ID" value="CAH0099051.1"/>
    <property type="molecule type" value="Genomic_DNA"/>
</dbReference>
<comment type="caution">
    <text evidence="2">The sequence shown here is derived from an EMBL/GenBank/DDBJ whole genome shotgun (WGS) entry which is preliminary data.</text>
</comment>
<dbReference type="OrthoDB" id="6347749at2759"/>
<organism evidence="2 3">
    <name type="scientific">Daphnia galeata</name>
    <dbReference type="NCBI Taxonomy" id="27404"/>
    <lineage>
        <taxon>Eukaryota</taxon>
        <taxon>Metazoa</taxon>
        <taxon>Ecdysozoa</taxon>
        <taxon>Arthropoda</taxon>
        <taxon>Crustacea</taxon>
        <taxon>Branchiopoda</taxon>
        <taxon>Diplostraca</taxon>
        <taxon>Cladocera</taxon>
        <taxon>Anomopoda</taxon>
        <taxon>Daphniidae</taxon>
        <taxon>Daphnia</taxon>
    </lineage>
</organism>
<dbReference type="Proteomes" id="UP000789390">
    <property type="component" value="Unassembled WGS sequence"/>
</dbReference>
<sequence>MISSRKTLQFLCVLATVLFMTIKCCNGMALKKEIIEKSSVLKEDLEEKINQTVVKAVDTKTFLLDVVAFSINKTANVLLATKQHFKETKESLKTKMSGSVNKTAHKMGELKEELHGQAKTPTNQAGRIVFVTRDFLAAPVFPMINEIATVPFVLPSDIPPTKIVPVEISNPVVSQ</sequence>
<reference evidence="2" key="1">
    <citation type="submission" date="2021-11" db="EMBL/GenBank/DDBJ databases">
        <authorList>
            <person name="Schell T."/>
        </authorList>
    </citation>
    <scope>NUCLEOTIDE SEQUENCE</scope>
    <source>
        <strain evidence="2">M5</strain>
    </source>
</reference>
<evidence type="ECO:0000313" key="3">
    <source>
        <dbReference type="Proteomes" id="UP000789390"/>
    </source>
</evidence>
<proteinExistence type="predicted"/>
<protein>
    <submittedName>
        <fullName evidence="2">Uncharacterized protein</fullName>
    </submittedName>
</protein>
<keyword evidence="3" id="KW-1185">Reference proteome</keyword>
<keyword evidence="1" id="KW-0732">Signal</keyword>
<evidence type="ECO:0000313" key="2">
    <source>
        <dbReference type="EMBL" id="CAH0099051.1"/>
    </source>
</evidence>